<feature type="domain" description="G5" evidence="3">
    <location>
        <begin position="141"/>
        <end position="221"/>
    </location>
</feature>
<dbReference type="PROSITE" id="PS51109">
    <property type="entry name" value="G5"/>
    <property type="match status" value="1"/>
</dbReference>
<evidence type="ECO:0000313" key="4">
    <source>
        <dbReference type="EMBL" id="ADI00863.1"/>
    </source>
</evidence>
<protein>
    <submittedName>
        <fullName evidence="4">3D domain protein</fullName>
    </submittedName>
</protein>
<dbReference type="Gene3D" id="2.20.230.10">
    <property type="entry name" value="Resuscitation-promoting factor rpfb"/>
    <property type="match status" value="1"/>
</dbReference>
<dbReference type="PANTHER" id="PTHR39160">
    <property type="entry name" value="CELL WALL-BINDING PROTEIN YOCH"/>
    <property type="match status" value="1"/>
</dbReference>
<dbReference type="Pfam" id="PF07501">
    <property type="entry name" value="G5"/>
    <property type="match status" value="1"/>
</dbReference>
<dbReference type="STRING" id="643648.Slip_0056"/>
<dbReference type="InterPro" id="IPR059180">
    <property type="entry name" value="3D_YorM"/>
</dbReference>
<dbReference type="CDD" id="cd14667">
    <property type="entry name" value="3D_containing_proteins"/>
    <property type="match status" value="1"/>
</dbReference>
<evidence type="ECO:0000313" key="5">
    <source>
        <dbReference type="Proteomes" id="UP000000378"/>
    </source>
</evidence>
<dbReference type="Gene3D" id="2.40.40.10">
    <property type="entry name" value="RlpA-like domain"/>
    <property type="match status" value="1"/>
</dbReference>
<sequence>MLFLRSKQLAFWLALVFMVAFLGGLLFWLEKDVTIAVDGKLVRTLTFKQTVQDVLEQEGIKLGPKDVVKPGLDTRLEKGSRIQVIRAFNVKVLADGRVRQILTTPVTVAQALKVAGIGLGDEDIVTPKPDVVIKKGQDIRVVRVSHQVITANAVIPYPVQRTADNTLEKGLTKTVRRGQNGLAVDEIKITYHDGKETGREVIGRTIVKDPVPQVIAMGTITSVSRGNLRLDFDRAMIAEATAYTYTGSRTSSGAYPEVGLVAVDPSVIPMGTRLYVEGYGFARAADCGSDIKGNRIDVFMETESQCRSWGRRTVKVYVLE</sequence>
<name>D7CIJ8_SYNLT</name>
<dbReference type="EMBL" id="CP002048">
    <property type="protein sequence ID" value="ADI00863.1"/>
    <property type="molecule type" value="Genomic_DNA"/>
</dbReference>
<dbReference type="KEGG" id="slp:Slip_0056"/>
<dbReference type="HOGENOM" id="CLU_036884_0_0_9"/>
<dbReference type="GO" id="GO:0004553">
    <property type="term" value="F:hydrolase activity, hydrolyzing O-glycosyl compounds"/>
    <property type="evidence" value="ECO:0007669"/>
    <property type="project" value="InterPro"/>
</dbReference>
<evidence type="ECO:0000259" key="3">
    <source>
        <dbReference type="PROSITE" id="PS51109"/>
    </source>
</evidence>
<dbReference type="InterPro" id="IPR036908">
    <property type="entry name" value="RlpA-like_sf"/>
</dbReference>
<dbReference type="GO" id="GO:0019867">
    <property type="term" value="C:outer membrane"/>
    <property type="evidence" value="ECO:0007669"/>
    <property type="project" value="InterPro"/>
</dbReference>
<dbReference type="PANTHER" id="PTHR39160:SF4">
    <property type="entry name" value="RESUSCITATION-PROMOTING FACTOR RPFB"/>
    <property type="match status" value="1"/>
</dbReference>
<dbReference type="eggNOG" id="COG3583">
    <property type="taxonomic scope" value="Bacteria"/>
</dbReference>
<accession>D7CIJ8</accession>
<dbReference type="InterPro" id="IPR051933">
    <property type="entry name" value="Resuscitation_pf_RpfB"/>
</dbReference>
<keyword evidence="2" id="KW-1133">Transmembrane helix</keyword>
<dbReference type="Pfam" id="PF06725">
    <property type="entry name" value="3D"/>
    <property type="match status" value="1"/>
</dbReference>
<reference evidence="4 5" key="2">
    <citation type="journal article" date="2010" name="Stand. Genomic Sci.">
        <title>Complete genome sequence of Syntrophothermus lipocalidus type strain (TGB-C1).</title>
        <authorList>
            <person name="Djao O.D."/>
            <person name="Zhang X."/>
            <person name="Lucas S."/>
            <person name="Lapidus A."/>
            <person name="Del Rio T.G."/>
            <person name="Nolan M."/>
            <person name="Tice H."/>
            <person name="Cheng J.F."/>
            <person name="Han C."/>
            <person name="Tapia R."/>
            <person name="Goodwin L."/>
            <person name="Pitluck S."/>
            <person name="Liolios K."/>
            <person name="Ivanova N."/>
            <person name="Mavromatis K."/>
            <person name="Mikhailova N."/>
            <person name="Ovchinnikova G."/>
            <person name="Pati A."/>
            <person name="Brambilla E."/>
            <person name="Chen A."/>
            <person name="Palaniappan K."/>
            <person name="Land M."/>
            <person name="Hauser L."/>
            <person name="Chang Y.J."/>
            <person name="Jeffries C.D."/>
            <person name="Rohde M."/>
            <person name="Sikorski J."/>
            <person name="Spring S."/>
            <person name="Goker M."/>
            <person name="Detter J.C."/>
            <person name="Woyke T."/>
            <person name="Bristow J."/>
            <person name="Eisen J.A."/>
            <person name="Markowitz V."/>
            <person name="Hugenholtz P."/>
            <person name="Kyrpides N.C."/>
            <person name="Klenk H.P."/>
        </authorList>
    </citation>
    <scope>NUCLEOTIDE SEQUENCE [LARGE SCALE GENOMIC DNA]</scope>
    <source>
        <strain evidence="5">DSM 12680 / TGB-C1</strain>
    </source>
</reference>
<keyword evidence="5" id="KW-1185">Reference proteome</keyword>
<dbReference type="SUPFAM" id="SSF50685">
    <property type="entry name" value="Barwin-like endoglucanases"/>
    <property type="match status" value="1"/>
</dbReference>
<dbReference type="InterPro" id="IPR007137">
    <property type="entry name" value="DUF348"/>
</dbReference>
<evidence type="ECO:0000256" key="2">
    <source>
        <dbReference type="SAM" id="Phobius"/>
    </source>
</evidence>
<dbReference type="eggNOG" id="COG3584">
    <property type="taxonomic scope" value="Bacteria"/>
</dbReference>
<dbReference type="Proteomes" id="UP000000378">
    <property type="component" value="Chromosome"/>
</dbReference>
<organism evidence="4 5">
    <name type="scientific">Syntrophothermus lipocalidus (strain DSM 12680 / TGB-C1)</name>
    <dbReference type="NCBI Taxonomy" id="643648"/>
    <lineage>
        <taxon>Bacteria</taxon>
        <taxon>Bacillati</taxon>
        <taxon>Bacillota</taxon>
        <taxon>Clostridia</taxon>
        <taxon>Eubacteriales</taxon>
        <taxon>Syntrophomonadaceae</taxon>
        <taxon>Syntrophothermus</taxon>
    </lineage>
</organism>
<keyword evidence="2" id="KW-0472">Membrane</keyword>
<dbReference type="SMART" id="SM01208">
    <property type="entry name" value="G5"/>
    <property type="match status" value="1"/>
</dbReference>
<keyword evidence="1" id="KW-0732">Signal</keyword>
<dbReference type="GO" id="GO:0009254">
    <property type="term" value="P:peptidoglycan turnover"/>
    <property type="evidence" value="ECO:0007669"/>
    <property type="project" value="InterPro"/>
</dbReference>
<keyword evidence="2" id="KW-0812">Transmembrane</keyword>
<evidence type="ECO:0000256" key="1">
    <source>
        <dbReference type="ARBA" id="ARBA00022729"/>
    </source>
</evidence>
<reference evidence="5" key="1">
    <citation type="journal article" date="2010" name="Stand. Genomic Sci.">
        <title>Complete genome sequence of Syntrophothermus lipocalidus type strain (TGB-C1T).</title>
        <authorList>
            <consortium name="US DOE Joint Genome Institute (JGI-PGF)"/>
            <person name="Djao O."/>
            <person name="Zhang X."/>
            <person name="Lucas S."/>
            <person name="Lapidus A."/>
            <person name="Glavina Del Rio T."/>
            <person name="Nolan M."/>
            <person name="Tice H."/>
            <person name="Cheng J."/>
            <person name="Han C."/>
            <person name="Tapia R."/>
            <person name="Goodwin L."/>
            <person name="Pitluck S."/>
            <person name="Liolios K."/>
            <person name="Ivanova N."/>
            <person name="Mavromatis K."/>
            <person name="Mikhailova N."/>
            <person name="Ovchinnikova G."/>
            <person name="Pati A."/>
            <person name="Brambilla E."/>
            <person name="Chen A."/>
            <person name="Palaniappan K."/>
            <person name="Land M."/>
            <person name="Hauser L."/>
            <person name="Chang Y."/>
            <person name="Jeffries C."/>
            <person name="Rohde M."/>
            <person name="Sikorski J."/>
            <person name="Spring S."/>
            <person name="Goker M."/>
            <person name="Detter J."/>
            <person name="Woyke T."/>
            <person name="Bristow J."/>
            <person name="Eisen J."/>
            <person name="Markowitz V."/>
            <person name="Hugenholtz P."/>
            <person name="Kyrpides N."/>
            <person name="Klenk H."/>
        </authorList>
    </citation>
    <scope>NUCLEOTIDE SEQUENCE [LARGE SCALE GENOMIC DNA]</scope>
    <source>
        <strain evidence="5">DSM 12680 / TGB-C1</strain>
    </source>
</reference>
<feature type="transmembrane region" description="Helical" evidence="2">
    <location>
        <begin position="9"/>
        <end position="29"/>
    </location>
</feature>
<dbReference type="AlphaFoldDB" id="D7CIJ8"/>
<proteinExistence type="predicted"/>
<gene>
    <name evidence="4" type="ordered locus">Slip_0056</name>
</gene>
<dbReference type="InterPro" id="IPR010611">
    <property type="entry name" value="3D_dom"/>
</dbReference>
<dbReference type="InterPro" id="IPR011098">
    <property type="entry name" value="G5_dom"/>
</dbReference>
<dbReference type="Pfam" id="PF03990">
    <property type="entry name" value="DUF348"/>
    <property type="match status" value="2"/>
</dbReference>